<reference evidence="1" key="1">
    <citation type="submission" date="2025-05" db="UniProtKB">
        <authorList>
            <consortium name="RefSeq"/>
        </authorList>
    </citation>
    <scope>NUCLEOTIDE SEQUENCE [LARGE SCALE GENOMIC DNA]</scope>
</reference>
<gene>
    <name evidence="2" type="primary">LOC115728224</name>
</gene>
<evidence type="ECO:0000313" key="2">
    <source>
        <dbReference type="RefSeq" id="XP_030514423.1"/>
    </source>
</evidence>
<dbReference type="PIRSF" id="PIRSF031279">
    <property type="entry name" value="UCP031279"/>
    <property type="match status" value="1"/>
</dbReference>
<dbReference type="PANTHER" id="PTHR33526:SF4">
    <property type="entry name" value="OS07G0123800 PROTEIN"/>
    <property type="match status" value="1"/>
</dbReference>
<name>A0A8B8MWE1_9MYRT</name>
<reference evidence="2" key="2">
    <citation type="submission" date="2025-08" db="UniProtKB">
        <authorList>
            <consortium name="RefSeq"/>
        </authorList>
    </citation>
    <scope>IDENTIFICATION</scope>
    <source>
        <tissue evidence="2">Leaf</tissue>
    </source>
</reference>
<dbReference type="InterPro" id="IPR016972">
    <property type="entry name" value="UCP031279"/>
</dbReference>
<dbReference type="RefSeq" id="XP_030514423.1">
    <property type="nucleotide sequence ID" value="XM_030658563.2"/>
</dbReference>
<sequence>MANNTKKVGSKKNKLITCIKAPIRIFMKAKNFYVSSMVQCSGRIGYGGFTKGPGRPINDGLLKNLSISSSRSSFVTEEDMRELIRDASTRGHLNGQIQMDLVLQRHPKTNGISTAAAMGYVPRSFSTVIGRIDEDKPCEFEDNDIRIDTIVRPRSRSHAVSWRRA</sequence>
<proteinExistence type="predicted"/>
<evidence type="ECO:0000313" key="1">
    <source>
        <dbReference type="Proteomes" id="UP000827889"/>
    </source>
</evidence>
<keyword evidence="1" id="KW-1185">Reference proteome</keyword>
<dbReference type="AlphaFoldDB" id="A0A8B8MWE1"/>
<accession>A0A8B8MWE1</accession>
<dbReference type="GeneID" id="115728224"/>
<dbReference type="KEGG" id="rarg:115728224"/>
<dbReference type="PANTHER" id="PTHR33526">
    <property type="entry name" value="OS07G0123800 PROTEIN"/>
    <property type="match status" value="1"/>
</dbReference>
<protein>
    <submittedName>
        <fullName evidence="2">Uncharacterized protein LOC115728224</fullName>
    </submittedName>
</protein>
<dbReference type="Proteomes" id="UP000827889">
    <property type="component" value="Chromosome 1"/>
</dbReference>
<dbReference type="OrthoDB" id="694638at2759"/>
<organism evidence="1 2">
    <name type="scientific">Rhodamnia argentea</name>
    <dbReference type="NCBI Taxonomy" id="178133"/>
    <lineage>
        <taxon>Eukaryota</taxon>
        <taxon>Viridiplantae</taxon>
        <taxon>Streptophyta</taxon>
        <taxon>Embryophyta</taxon>
        <taxon>Tracheophyta</taxon>
        <taxon>Spermatophyta</taxon>
        <taxon>Magnoliopsida</taxon>
        <taxon>eudicotyledons</taxon>
        <taxon>Gunneridae</taxon>
        <taxon>Pentapetalae</taxon>
        <taxon>rosids</taxon>
        <taxon>malvids</taxon>
        <taxon>Myrtales</taxon>
        <taxon>Myrtaceae</taxon>
        <taxon>Myrtoideae</taxon>
        <taxon>Myrteae</taxon>
        <taxon>Australasian group</taxon>
        <taxon>Rhodamnia</taxon>
    </lineage>
</organism>